<proteinExistence type="predicted"/>
<sequence length="188" mass="19190">RSEKIKVIEEERAAAIAAIDEEADAKKLELQKENARREKLAAIMGIILNTAMAVTAALTLPPPASFIMAGITAALGTASLAVAIATPIPFAEGGLVRSDPGTGIVAQIGEGTQDEVVLPMKTGALEIARGIMGAMGSGGGGMAGSARAAVKETHLHIGVLVADNNGLKKLSKMLRPFGIAEDQRTGVA</sequence>
<keyword evidence="1" id="KW-0472">Membrane</keyword>
<organism evidence="2">
    <name type="scientific">marine sediment metagenome</name>
    <dbReference type="NCBI Taxonomy" id="412755"/>
    <lineage>
        <taxon>unclassified sequences</taxon>
        <taxon>metagenomes</taxon>
        <taxon>ecological metagenomes</taxon>
    </lineage>
</organism>
<feature type="non-terminal residue" evidence="2">
    <location>
        <position position="1"/>
    </location>
</feature>
<name>X0VWN7_9ZZZZ</name>
<keyword evidence="1" id="KW-1133">Transmembrane helix</keyword>
<dbReference type="EMBL" id="BARS01035809">
    <property type="protein sequence ID" value="GAG22715.1"/>
    <property type="molecule type" value="Genomic_DNA"/>
</dbReference>
<feature type="transmembrane region" description="Helical" evidence="1">
    <location>
        <begin position="40"/>
        <end position="60"/>
    </location>
</feature>
<gene>
    <name evidence="2" type="ORF">S01H1_55117</name>
</gene>
<feature type="transmembrane region" description="Helical" evidence="1">
    <location>
        <begin position="66"/>
        <end position="88"/>
    </location>
</feature>
<comment type="caution">
    <text evidence="2">The sequence shown here is derived from an EMBL/GenBank/DDBJ whole genome shotgun (WGS) entry which is preliminary data.</text>
</comment>
<reference evidence="2" key="1">
    <citation type="journal article" date="2014" name="Front. Microbiol.">
        <title>High frequency of phylogenetically diverse reductive dehalogenase-homologous genes in deep subseafloor sedimentary metagenomes.</title>
        <authorList>
            <person name="Kawai M."/>
            <person name="Futagami T."/>
            <person name="Toyoda A."/>
            <person name="Takaki Y."/>
            <person name="Nishi S."/>
            <person name="Hori S."/>
            <person name="Arai W."/>
            <person name="Tsubouchi T."/>
            <person name="Morono Y."/>
            <person name="Uchiyama I."/>
            <person name="Ito T."/>
            <person name="Fujiyama A."/>
            <person name="Inagaki F."/>
            <person name="Takami H."/>
        </authorList>
    </citation>
    <scope>NUCLEOTIDE SEQUENCE</scope>
    <source>
        <strain evidence="2">Expedition CK06-06</strain>
    </source>
</reference>
<keyword evidence="1" id="KW-0812">Transmembrane</keyword>
<evidence type="ECO:0000313" key="2">
    <source>
        <dbReference type="EMBL" id="GAG22715.1"/>
    </source>
</evidence>
<evidence type="ECO:0000256" key="1">
    <source>
        <dbReference type="SAM" id="Phobius"/>
    </source>
</evidence>
<dbReference type="AlphaFoldDB" id="X0VWN7"/>
<accession>X0VWN7</accession>
<protein>
    <submittedName>
        <fullName evidence="2">Uncharacterized protein</fullName>
    </submittedName>
</protein>